<proteinExistence type="predicted"/>
<evidence type="ECO:0000313" key="9">
    <source>
        <dbReference type="EMBL" id="KDO34812.1"/>
    </source>
</evidence>
<dbReference type="InterPro" id="IPR044516">
    <property type="entry name" value="UXS-like"/>
</dbReference>
<dbReference type="Pfam" id="PF01370">
    <property type="entry name" value="Epimerase"/>
    <property type="match status" value="1"/>
</dbReference>
<evidence type="ECO:0000259" key="8">
    <source>
        <dbReference type="Pfam" id="PF01370"/>
    </source>
</evidence>
<evidence type="ECO:0000256" key="2">
    <source>
        <dbReference type="ARBA" id="ARBA00004496"/>
    </source>
</evidence>
<keyword evidence="5" id="KW-0520">NAD</keyword>
<comment type="catalytic activity">
    <reaction evidence="7">
        <text>UDP-alpha-D-glucuronate + H(+) = UDP-alpha-D-xylose + CO2</text>
        <dbReference type="Rhea" id="RHEA:23916"/>
        <dbReference type="ChEBI" id="CHEBI:15378"/>
        <dbReference type="ChEBI" id="CHEBI:16526"/>
        <dbReference type="ChEBI" id="CHEBI:57632"/>
        <dbReference type="ChEBI" id="CHEBI:58052"/>
        <dbReference type="EC" id="4.1.1.35"/>
    </reaction>
</comment>
<name>A0A067D735_SAPPC</name>
<comment type="subcellular location">
    <subcellularLocation>
        <location evidence="2">Cytoplasm</location>
    </subcellularLocation>
</comment>
<keyword evidence="10" id="KW-1185">Reference proteome</keyword>
<evidence type="ECO:0000256" key="4">
    <source>
        <dbReference type="ARBA" id="ARBA00022793"/>
    </source>
</evidence>
<dbReference type="STRING" id="695850.A0A067D735"/>
<evidence type="ECO:0000313" key="10">
    <source>
        <dbReference type="Proteomes" id="UP000030745"/>
    </source>
</evidence>
<dbReference type="InterPro" id="IPR036291">
    <property type="entry name" value="NAD(P)-bd_dom_sf"/>
</dbReference>
<evidence type="ECO:0000256" key="3">
    <source>
        <dbReference type="ARBA" id="ARBA00022490"/>
    </source>
</evidence>
<evidence type="ECO:0000256" key="7">
    <source>
        <dbReference type="ARBA" id="ARBA00051601"/>
    </source>
</evidence>
<dbReference type="InterPro" id="IPR001509">
    <property type="entry name" value="Epimerase_deHydtase"/>
</dbReference>
<comment type="cofactor">
    <cofactor evidence="1">
        <name>NAD(+)</name>
        <dbReference type="ChEBI" id="CHEBI:57540"/>
    </cofactor>
</comment>
<keyword evidence="4" id="KW-0210">Decarboxylase</keyword>
<dbReference type="Proteomes" id="UP000030745">
    <property type="component" value="Unassembled WGS sequence"/>
</dbReference>
<evidence type="ECO:0000256" key="6">
    <source>
        <dbReference type="ARBA" id="ARBA00023239"/>
    </source>
</evidence>
<keyword evidence="6" id="KW-0456">Lyase</keyword>
<feature type="domain" description="NAD-dependent epimerase/dehydratase" evidence="8">
    <location>
        <begin position="10"/>
        <end position="243"/>
    </location>
</feature>
<dbReference type="UniPathway" id="UPA00796">
    <property type="reaction ID" value="UER00771"/>
</dbReference>
<organism evidence="9 10">
    <name type="scientific">Saprolegnia parasitica (strain CBS 223.65)</name>
    <dbReference type="NCBI Taxonomy" id="695850"/>
    <lineage>
        <taxon>Eukaryota</taxon>
        <taxon>Sar</taxon>
        <taxon>Stramenopiles</taxon>
        <taxon>Oomycota</taxon>
        <taxon>Saprolegniomycetes</taxon>
        <taxon>Saprolegniales</taxon>
        <taxon>Saprolegniaceae</taxon>
        <taxon>Saprolegnia</taxon>
    </lineage>
</organism>
<dbReference type="GO" id="GO:0070403">
    <property type="term" value="F:NAD+ binding"/>
    <property type="evidence" value="ECO:0007669"/>
    <property type="project" value="InterPro"/>
</dbReference>
<dbReference type="GO" id="GO:0005737">
    <property type="term" value="C:cytoplasm"/>
    <property type="evidence" value="ECO:0007669"/>
    <property type="project" value="UniProtKB-SubCell"/>
</dbReference>
<gene>
    <name evidence="9" type="ORF">SPRG_00873</name>
</gene>
<dbReference type="OMA" id="KYPKVKY"/>
<dbReference type="OrthoDB" id="66768at2759"/>
<dbReference type="CDD" id="cd05230">
    <property type="entry name" value="UGD_SDR_e"/>
    <property type="match status" value="1"/>
</dbReference>
<keyword evidence="3" id="KW-0963">Cytoplasm</keyword>
<dbReference type="FunFam" id="3.40.50.720:FF:000150">
    <property type="entry name" value="UDP-glucuronic acid decarboxylase 6"/>
    <property type="match status" value="1"/>
</dbReference>
<accession>A0A067D735</accession>
<dbReference type="SUPFAM" id="SSF51735">
    <property type="entry name" value="NAD(P)-binding Rossmann-fold domains"/>
    <property type="match status" value="1"/>
</dbReference>
<dbReference type="GO" id="GO:0048040">
    <property type="term" value="F:UDP-glucuronate decarboxylase activity"/>
    <property type="evidence" value="ECO:0007669"/>
    <property type="project" value="UniProtKB-EC"/>
</dbReference>
<dbReference type="PANTHER" id="PTHR43078">
    <property type="entry name" value="UDP-GLUCURONIC ACID DECARBOXYLASE-RELATED"/>
    <property type="match status" value="1"/>
</dbReference>
<sequence>METTSDFKRILVTGGAGFLGLHLCRRLLEMGHDVICLDNLFTSQKIGLRDLQKYENFEFVRHDVTNPYHAEVDEIYNLACPASPVHYQYNPIKTTKVSFLGAINMLGLAKRLNAKILQASTSEVYGDPEVSPQPETYVGNVNCIGVRACYDEGKRVAETLFFDYHRMHQVDIRVARIFNTYGPGMHPHDGRVVSNFIMQALANEPITIYGDGSQTRSFCYVDDLITGLIELMESDQKGPINLGNPHEITIMELATTIIRLAGSTSTLVCMASPNDDPKRRKPDITLAKEHLKWEPTVELEAGLMQTIEYFRGLDMRFFRKPTPHTAHTSSEMDQTL</sequence>
<evidence type="ECO:0000256" key="5">
    <source>
        <dbReference type="ARBA" id="ARBA00023027"/>
    </source>
</evidence>
<dbReference type="KEGG" id="spar:SPRG_00873"/>
<dbReference type="GeneID" id="24123499"/>
<dbReference type="GO" id="GO:0033320">
    <property type="term" value="P:UDP-D-xylose biosynthetic process"/>
    <property type="evidence" value="ECO:0007669"/>
    <property type="project" value="UniProtKB-UniPathway"/>
</dbReference>
<dbReference type="EMBL" id="KK583190">
    <property type="protein sequence ID" value="KDO34812.1"/>
    <property type="molecule type" value="Genomic_DNA"/>
</dbReference>
<dbReference type="RefSeq" id="XP_012194478.1">
    <property type="nucleotide sequence ID" value="XM_012339088.1"/>
</dbReference>
<evidence type="ECO:0000256" key="1">
    <source>
        <dbReference type="ARBA" id="ARBA00001911"/>
    </source>
</evidence>
<dbReference type="PANTHER" id="PTHR43078:SF6">
    <property type="entry name" value="UDP-GLUCURONIC ACID DECARBOXYLASE 1"/>
    <property type="match status" value="1"/>
</dbReference>
<dbReference type="AlphaFoldDB" id="A0A067D735"/>
<reference evidence="9 10" key="1">
    <citation type="journal article" date="2013" name="PLoS Genet.">
        <title>Distinctive expansion of potential virulence genes in the genome of the oomycete fish pathogen Saprolegnia parasitica.</title>
        <authorList>
            <person name="Jiang R.H."/>
            <person name="de Bruijn I."/>
            <person name="Haas B.J."/>
            <person name="Belmonte R."/>
            <person name="Lobach L."/>
            <person name="Christie J."/>
            <person name="van den Ackerveken G."/>
            <person name="Bottin A."/>
            <person name="Bulone V."/>
            <person name="Diaz-Moreno S.M."/>
            <person name="Dumas B."/>
            <person name="Fan L."/>
            <person name="Gaulin E."/>
            <person name="Govers F."/>
            <person name="Grenville-Briggs L.J."/>
            <person name="Horner N.R."/>
            <person name="Levin J.Z."/>
            <person name="Mammella M."/>
            <person name="Meijer H.J."/>
            <person name="Morris P."/>
            <person name="Nusbaum C."/>
            <person name="Oome S."/>
            <person name="Phillips A.J."/>
            <person name="van Rooyen D."/>
            <person name="Rzeszutek E."/>
            <person name="Saraiva M."/>
            <person name="Secombes C.J."/>
            <person name="Seidl M.F."/>
            <person name="Snel B."/>
            <person name="Stassen J.H."/>
            <person name="Sykes S."/>
            <person name="Tripathy S."/>
            <person name="van den Berg H."/>
            <person name="Vega-Arreguin J.C."/>
            <person name="Wawra S."/>
            <person name="Young S.K."/>
            <person name="Zeng Q."/>
            <person name="Dieguez-Uribeondo J."/>
            <person name="Russ C."/>
            <person name="Tyler B.M."/>
            <person name="van West P."/>
        </authorList>
    </citation>
    <scope>NUCLEOTIDE SEQUENCE [LARGE SCALE GENOMIC DNA]</scope>
    <source>
        <strain evidence="9 10">CBS 223.65</strain>
    </source>
</reference>
<dbReference type="VEuPathDB" id="FungiDB:SPRG_00873"/>
<dbReference type="GO" id="GO:0042732">
    <property type="term" value="P:D-xylose metabolic process"/>
    <property type="evidence" value="ECO:0007669"/>
    <property type="project" value="InterPro"/>
</dbReference>
<dbReference type="Gene3D" id="3.40.50.720">
    <property type="entry name" value="NAD(P)-binding Rossmann-like Domain"/>
    <property type="match status" value="1"/>
</dbReference>
<protein>
    <recommendedName>
        <fullName evidence="8">NAD-dependent epimerase/dehydratase domain-containing protein</fullName>
    </recommendedName>
</protein>